<accession>A0A8T0RRJ3</accession>
<evidence type="ECO:0000313" key="3">
    <source>
        <dbReference type="Proteomes" id="UP000823388"/>
    </source>
</evidence>
<gene>
    <name evidence="2" type="ORF">PVAP13_5NG397700</name>
    <name evidence="1" type="ORF">PVAP13_9NG610814</name>
</gene>
<organism evidence="2 3">
    <name type="scientific">Panicum virgatum</name>
    <name type="common">Blackwell switchgrass</name>
    <dbReference type="NCBI Taxonomy" id="38727"/>
    <lineage>
        <taxon>Eukaryota</taxon>
        <taxon>Viridiplantae</taxon>
        <taxon>Streptophyta</taxon>
        <taxon>Embryophyta</taxon>
        <taxon>Tracheophyta</taxon>
        <taxon>Spermatophyta</taxon>
        <taxon>Magnoliopsida</taxon>
        <taxon>Liliopsida</taxon>
        <taxon>Poales</taxon>
        <taxon>Poaceae</taxon>
        <taxon>PACMAD clade</taxon>
        <taxon>Panicoideae</taxon>
        <taxon>Panicodae</taxon>
        <taxon>Paniceae</taxon>
        <taxon>Panicinae</taxon>
        <taxon>Panicum</taxon>
        <taxon>Panicum sect. Hiantes</taxon>
    </lineage>
</organism>
<dbReference type="EMBL" id="CM029054">
    <property type="protein sequence ID" value="KAG2541224.1"/>
    <property type="molecule type" value="Genomic_DNA"/>
</dbReference>
<dbReference type="EMBL" id="CM029046">
    <property type="protein sequence ID" value="KAG2589022.1"/>
    <property type="molecule type" value="Genomic_DNA"/>
</dbReference>
<reference evidence="2 3" key="1">
    <citation type="submission" date="2020-05" db="EMBL/GenBank/DDBJ databases">
        <title>WGS assembly of Panicum virgatum.</title>
        <authorList>
            <person name="Lovell J.T."/>
            <person name="Jenkins J."/>
            <person name="Shu S."/>
            <person name="Juenger T.E."/>
            <person name="Schmutz J."/>
        </authorList>
    </citation>
    <scope>NUCLEOTIDE SEQUENCE [LARGE SCALE GENOMIC DNA]</scope>
    <source>
        <strain evidence="2">AP13</strain>
        <strain evidence="3">cv. AP13</strain>
    </source>
</reference>
<dbReference type="Proteomes" id="UP000823388">
    <property type="component" value="Chromosome 5N"/>
</dbReference>
<sequence>MPMKVMLKTLWSMLPKRWTTTARNVLRTTFLEKSKVQCSSAHWGTFLFVLVKNCSLE</sequence>
<protein>
    <submittedName>
        <fullName evidence="2">Uncharacterized protein</fullName>
    </submittedName>
</protein>
<dbReference type="AlphaFoldDB" id="A0A8T0RRJ3"/>
<keyword evidence="3" id="KW-1185">Reference proteome</keyword>
<comment type="caution">
    <text evidence="2">The sequence shown here is derived from an EMBL/GenBank/DDBJ whole genome shotgun (WGS) entry which is preliminary data.</text>
</comment>
<evidence type="ECO:0000313" key="1">
    <source>
        <dbReference type="EMBL" id="KAG2541224.1"/>
    </source>
</evidence>
<name>A0A8T0RRJ3_PANVG</name>
<dbReference type="Proteomes" id="UP000823388">
    <property type="component" value="Chromosome 9N"/>
</dbReference>
<evidence type="ECO:0000313" key="2">
    <source>
        <dbReference type="EMBL" id="KAG2589022.1"/>
    </source>
</evidence>
<proteinExistence type="predicted"/>